<protein>
    <submittedName>
        <fullName evidence="3">AsmA family protein</fullName>
    </submittedName>
</protein>
<keyword evidence="4" id="KW-1185">Reference proteome</keyword>
<dbReference type="Pfam" id="PF05170">
    <property type="entry name" value="AsmA"/>
    <property type="match status" value="1"/>
</dbReference>
<dbReference type="PANTHER" id="PTHR30441:SF8">
    <property type="entry name" value="DUF748 DOMAIN-CONTAINING PROTEIN"/>
    <property type="match status" value="1"/>
</dbReference>
<sequence length="1086" mass="121918">MNPNIKKWIVRPLLILLITVVVLAGIGLIALLTQQQRLVNLAVAGVNKQFKGELTIETSSISPFKNFPYVSVALHEVRFFPTKATAGRPLAEIGRIYVGFSLPDILRQQYNVRRLFIQGGYVDLVRQENGQLDIVEATAIQADTTRQSAPQTGEAAAFEIDLQRVVLKDLTVSYADKASGQQISTSIEKLVSSFRIDSANITAALDGGMVLDLVTPTDTSFFRHKHLQVDLKADYNTASQHLTVTTGGLLLEQASFNVTGTASLSPQTVVDFHIRGDKPDFNLMNAFLPANARDALKPFQYDGRIYFDGKVKGVVAENQLPHIEVTFGCEEAWFLNTASDKKVDQLGFKGYYTNGRENSLKTSELHITNVNARPEKGIFKGNFVMRDFTDPHVLMQIKSELELKFLGQFLGIPGLQQITGKIKLDMNFKELADIELPEQALNKLKDGLQSELSVENLAFRVPGYPHQIRDMNVHAKMKDGRITLDSVFLRIGNSDLRIDGSLSDLPALLHHPEKSVTVTMNARSQNIILKELFAHDTALSRKMQEEIHGFNIGVALQTSANQLKHPAPLPKGKLELKNLSASFKKYPHAFHDLGATLTINDTALLLRNFTGMIDKSDIRFSGRVVNYQLWFADHKKGKTQIAFDFKSNRFAMDDLLGPISRKLIPPGYRHEEANDVWLRSKIDLKYDTVFKIARIKIANISANLKQHGLQLKDIKGRLVYASKIIKADTLRGTIGRSDFDVNFRYYTGDNPKYKEKHNYLYFNSKFLDIDQITQYDFSAGVDSADATTPTVATTTPAANTATGSKDTSQHAAAFNVFMIPFSTFDVQVNIGKLKYNRLWLRDAQARIRMQEDHHIYIDTLSTKIAGGTLAMRGHFNGSNPEKIYLRSRIKVDQVDLEKMMLKLDHFGQDVVINKNIKGRVTGQIKSYIRIHPDFVPILDNSKAELNVAIYKGSLVNFAPMQAMAGYFKDKNLRMINFDTLHNVLTFADGVLNIPSMNINSSLGFVEISGKQSLDLKMEYYIRVPLKMVTKVGFSSLFGKKQEEIDLDQVDAIEYADKDKKTRFMNLRVTGTPDDFKIGLGKDKRRS</sequence>
<dbReference type="GO" id="GO:0005886">
    <property type="term" value="C:plasma membrane"/>
    <property type="evidence" value="ECO:0007669"/>
    <property type="project" value="TreeGrafter"/>
</dbReference>
<name>A0AAP2GH27_9BACT</name>
<dbReference type="InterPro" id="IPR052894">
    <property type="entry name" value="AsmA-related"/>
</dbReference>
<gene>
    <name evidence="3" type="ORF">KK078_03475</name>
</gene>
<dbReference type="GO" id="GO:0090313">
    <property type="term" value="P:regulation of protein targeting to membrane"/>
    <property type="evidence" value="ECO:0007669"/>
    <property type="project" value="TreeGrafter"/>
</dbReference>
<dbReference type="Proteomes" id="UP001319180">
    <property type="component" value="Unassembled WGS sequence"/>
</dbReference>
<keyword evidence="1" id="KW-0812">Transmembrane</keyword>
<dbReference type="EMBL" id="JAHESC010000003">
    <property type="protein sequence ID" value="MBT1685598.1"/>
    <property type="molecule type" value="Genomic_DNA"/>
</dbReference>
<feature type="transmembrane region" description="Helical" evidence="1">
    <location>
        <begin position="12"/>
        <end position="32"/>
    </location>
</feature>
<reference evidence="3 4" key="1">
    <citation type="submission" date="2021-05" db="EMBL/GenBank/DDBJ databases">
        <title>A Polyphasic approach of four new species of the genus Ohtaekwangia: Ohtaekwangia histidinii sp. nov., Ohtaekwangia cretensis sp. nov., Ohtaekwangia indiensis sp. nov., Ohtaekwangia reichenbachii sp. nov. from diverse environment.</title>
        <authorList>
            <person name="Octaviana S."/>
        </authorList>
    </citation>
    <scope>NUCLEOTIDE SEQUENCE [LARGE SCALE GENOMIC DNA]</scope>
    <source>
        <strain evidence="3 4">PWU37</strain>
    </source>
</reference>
<dbReference type="InterPro" id="IPR007844">
    <property type="entry name" value="AsmA"/>
</dbReference>
<evidence type="ECO:0000259" key="2">
    <source>
        <dbReference type="Pfam" id="PF05170"/>
    </source>
</evidence>
<feature type="domain" description="AsmA" evidence="2">
    <location>
        <begin position="13"/>
        <end position="197"/>
    </location>
</feature>
<dbReference type="RefSeq" id="WP_254088847.1">
    <property type="nucleotide sequence ID" value="NZ_JAHESC010000003.1"/>
</dbReference>
<dbReference type="AlphaFoldDB" id="A0AAP2GH27"/>
<accession>A0AAP2GH27</accession>
<keyword evidence="1" id="KW-1133">Transmembrane helix</keyword>
<evidence type="ECO:0000313" key="3">
    <source>
        <dbReference type="EMBL" id="MBT1685598.1"/>
    </source>
</evidence>
<organism evidence="3 4">
    <name type="scientific">Dawidia soli</name>
    <dbReference type="NCBI Taxonomy" id="2782352"/>
    <lineage>
        <taxon>Bacteria</taxon>
        <taxon>Pseudomonadati</taxon>
        <taxon>Bacteroidota</taxon>
        <taxon>Cytophagia</taxon>
        <taxon>Cytophagales</taxon>
        <taxon>Chryseotaleaceae</taxon>
        <taxon>Dawidia</taxon>
    </lineage>
</organism>
<evidence type="ECO:0000313" key="4">
    <source>
        <dbReference type="Proteomes" id="UP001319180"/>
    </source>
</evidence>
<dbReference type="PANTHER" id="PTHR30441">
    <property type="entry name" value="DUF748 DOMAIN-CONTAINING PROTEIN"/>
    <property type="match status" value="1"/>
</dbReference>
<proteinExistence type="predicted"/>
<evidence type="ECO:0000256" key="1">
    <source>
        <dbReference type="SAM" id="Phobius"/>
    </source>
</evidence>
<keyword evidence="1" id="KW-0472">Membrane</keyword>
<comment type="caution">
    <text evidence="3">The sequence shown here is derived from an EMBL/GenBank/DDBJ whole genome shotgun (WGS) entry which is preliminary data.</text>
</comment>